<dbReference type="PANTHER" id="PTHR12756">
    <property type="entry name" value="CYTOSOLIC CARBOXYPEPTIDASE"/>
    <property type="match status" value="1"/>
</dbReference>
<dbReference type="InterPro" id="IPR011993">
    <property type="entry name" value="PH-like_dom_sf"/>
</dbReference>
<evidence type="ECO:0000259" key="8">
    <source>
        <dbReference type="PROSITE" id="PS52035"/>
    </source>
</evidence>
<sequence length="2713" mass="300490">MHLDFLPYHFLLVSAGERGEIAWRDISYGEQVAEHRCMRQNPTNAVMHLGHNKGVVTLWTPTVKEPVVKMACHNAKVNAIAVAGNYMVTAGAESKWKVWDLRTYAELHCYRTRGHAVSSIDVSMTGLVATGAGCRFEVWKDATSARQPRPYITEEYKGRMIECVRFRPFEDVCCVGHSDGFGSLIVPGAGKANFDSFEANPYETKSQRREREVNSLLDKLQPDSIMINPDKIGELNQGVVKAWKEESAKKEAAEAADADKSKKQAKKARGKNKVGNRMKRKALKQVAEQRQKARDRTQNGEGGSGGETDEEDDSEGEAEDGGGAAPSKPESGKAAPPGVGAALSRFYGKRNTNVNRDPSRVIRPPLSQHTLVALLTIERRLAERIIHGGQWPMPNIEVIVADSATRHLLQGVEVEAGGGEALGAACLPVPEPTNAEDSDGDGEISDPEAGSEDSLKSDDQMDEEVEDMDAFEDPDDVDQEEVGVKDEILLLAGVDLETEPGPEGEQVGTVEATPSVTAAPVDGPDVHDEAASPLQCFFQDTYPDQNLPPKTGIAIPMMAATPTFIRAVPEEAELLYIAPESLFDDIVKSEADRISRPENVRNRIVYDSVGDPNHIEPSSFVPAVSPPGPLMQDLLGPGHVSAPALSFVTPYYTPIGPDDRTLVFESRFESGNLRRAVQAYEFEYDLILNPDYNTKSHTQWYFFRVGNTRRGPEYKFNILNMVKPTSVYNEGMRPLHYSSIDAATKGIGWARCGDRIAYYQNGLRRQKGANYYTLTFTVTFEHDCDEVYFSHCYPYTYTDLQLDLRALEKDPNMVRRFRRRKLCDTLAGNACDLITITSFCGDPAALKARRAVVITARVHPGESNASWVMKGILDYLTGASVDARILRDNFVFKIVPMLNPDGVIVGNYRCSLAGQDLNRLWDEPSRKMHPTIFFTKSMFRHLLDDRDVILYVDIHGHSRKKNVFMYGNSENNGLREKIFPGLLCRSSDCFSFDDCCFKIQKSKESTARVVAYRELGVVNSYTLEASFCGADFGPLGEQHFTTRHLEEMGYMLCDAILDFCDPDQGKVMLVCKELQVLFPDDGNSDDVSDSEDDGAAALRRKKRAARKAVKQREKPQKKKKPARGDGRAKIDSEDVNMDDERRQKDTKDKSARNLMRKASRRDPVEDSTAAGSNIAPEMSDAEDPKGKRKKPKKKAAKSRPAMTSRDKDPKEAKTPKDRRDQAEASAPQDDPLELADGSRGSRQEDATEGPPRVQEVPVSPLEVHFSQHVIYPLFSDGRSVDDAVREIEAVQSEADEDVWLETPFPCIQAVRWCPKLRDGEGKPVLDEKGEERRGVEGLFTLDNRRLYALQRAAVAQYPRTCKITVEEITNRWEVAQHVKKFRTRTNGLSIFIAEWNGTGRNNTRNSEVLRVWDWRSAISKAEESGTAAEAGSCGCWEYLDPKSICRGPFSNWQMQQWWEHQMLPPDLEIRPFLRKDGDEGHQQPFRPVTEVFADAPKPFAPGWVPLTVAEDGGFQTCAECGRQRLEGWSARGKWYCSNCWRKLPGTAKSNEKEEEEEVAGHVLDDKCRQMADELLFVAVVAKRRMTECHDLLEGWLRKKSHHIGLWKWRFFRFDGRILRYWKRRRLADQSQNPRAEISLSGCHVAAAYGCRFIIKAPLAAYDEELEADSLEQRDIWICSLNAAALQQRLLATSSAQVSAERFLQAKGVWQMLQDCVSASVPRDDAEAVSVESMSLRYTRFGGALLHFAGEAQEPRQGRLVVAGRRVRDSFLGSRHPEANLISDTVSGAGTESWLLLLSSRAISETAGESQQVLGAVVLEPPRDTPLQFEALYAFHDPLDSSEPVASLPLLYCEVGDVAQCKHGSGWSLCIYEVDEACSLPSGASWLITVETREECELWCQAVKAARWAARAQAKGKKRAAEEALDSFDRSPVEWCQAAARRLKQVSGYAPPPPTLSAASRLRAWASPRTARLSLSLGGPGEGSAVSLSSTTVAGSWMSGAPSTGAGGVDAATEATRRVLAACEDVCLEAEGLLEAALAKRPFRQDAAGAALRCALVPAVATVGRCWTRWNADLPLSDARNLLRWLEARRQAACSLGVVCGPLQTPLAGLSSELSLRMGAHVRRLAAQLLVSELGERLRHGPGNAQPPKMSRAPSFNKNSTPQCNVKAITSCLPVDFFTFVNSCFLDKEPGHPGWRLCSLRVAKFVIKEVQESLRGWLWATLPEVRSQHRETLLRRWFWGVSSLANAMPVFKQHCEDIAAHCRMQIRCYDTEVDLQEFQESETRSESSPSSPVPREWRLDREEQDFEGILEALLWAACDVASTRWRRQVLSPNSTEPQGYSLVPSLNQLLSPNLQVLREWLDTNLFELLLSKIFLVCMGTYVVKLSCGSWLQAIRTRDEQIHALSEEAVALCSYFAGLSHKPRGASEDVGLWEPGRVLNVLHTVLLSPAANARSRSPAQPRQAAQRRPPLPADWKSPLGFEDGLSKLVSVLSDRPLPLEDVLTWFSDTGPPGAKPFEELPQPVPAGALYQAAEEVRLRSRSSSMLSYNGSRVGDSRRISVESIDMCETRSTGGLSLFGQAGRRDSSNYTSPGTSLLMTSSEAAAQAVAQACASNSPAIGLASEGAVCDLRIEQDGAYGAFCEISVSVEGPSDGQSDARSLEPREGPVVRWVQLMKASPQATPHFQLLEWQPQSIQEAVAAATPSAALSLARLKE</sequence>
<dbReference type="SMART" id="SM01033">
    <property type="entry name" value="BING4CT"/>
    <property type="match status" value="1"/>
</dbReference>
<dbReference type="Gene3D" id="2.30.29.30">
    <property type="entry name" value="Pleckstrin-homology domain (PH domain)/Phosphotyrosine-binding domain (PTB)"/>
    <property type="match status" value="1"/>
</dbReference>
<dbReference type="InterPro" id="IPR001849">
    <property type="entry name" value="PH_domain"/>
</dbReference>
<feature type="non-terminal residue" evidence="9">
    <location>
        <position position="1"/>
    </location>
</feature>
<feature type="compositionally biased region" description="Basic and acidic residues" evidence="5">
    <location>
        <begin position="252"/>
        <end position="262"/>
    </location>
</feature>
<feature type="compositionally biased region" description="Basic residues" evidence="5">
    <location>
        <begin position="1186"/>
        <end position="1197"/>
    </location>
</feature>
<dbReference type="SUPFAM" id="SSF50729">
    <property type="entry name" value="PH domain-like"/>
    <property type="match status" value="1"/>
</dbReference>
<evidence type="ECO:0000256" key="2">
    <source>
        <dbReference type="ARBA" id="ARBA00005988"/>
    </source>
</evidence>
<comment type="cofactor">
    <cofactor evidence="1">
        <name>Zn(2+)</name>
        <dbReference type="ChEBI" id="CHEBI:29105"/>
    </cofactor>
</comment>
<comment type="similarity">
    <text evidence="2 4">Belongs to the peptidase M14 family.</text>
</comment>
<feature type="compositionally biased region" description="Basic residues" evidence="5">
    <location>
        <begin position="1100"/>
        <end position="1121"/>
    </location>
</feature>
<dbReference type="Gene3D" id="3.40.630.10">
    <property type="entry name" value="Zn peptidases"/>
    <property type="match status" value="1"/>
</dbReference>
<evidence type="ECO:0000256" key="4">
    <source>
        <dbReference type="PROSITE-ProRule" id="PRU01379"/>
    </source>
</evidence>
<evidence type="ECO:0000256" key="1">
    <source>
        <dbReference type="ARBA" id="ARBA00001947"/>
    </source>
</evidence>
<dbReference type="InterPro" id="IPR036322">
    <property type="entry name" value="WD40_repeat_dom_sf"/>
</dbReference>
<feature type="domain" description="GYF" evidence="7">
    <location>
        <begin position="1433"/>
        <end position="1489"/>
    </location>
</feature>
<feature type="region of interest" description="Disordered" evidence="5">
    <location>
        <begin position="252"/>
        <end position="341"/>
    </location>
</feature>
<dbReference type="SUPFAM" id="SSF55277">
    <property type="entry name" value="GYF domain"/>
    <property type="match status" value="1"/>
</dbReference>
<reference evidence="9" key="1">
    <citation type="submission" date="2021-02" db="EMBL/GenBank/DDBJ databases">
        <authorList>
            <person name="Dougan E. K."/>
            <person name="Rhodes N."/>
            <person name="Thang M."/>
            <person name="Chan C."/>
        </authorList>
    </citation>
    <scope>NUCLEOTIDE SEQUENCE</scope>
</reference>
<feature type="region of interest" description="Disordered" evidence="5">
    <location>
        <begin position="2450"/>
        <end position="2471"/>
    </location>
</feature>
<comment type="caution">
    <text evidence="9">The sequence shown here is derived from an EMBL/GenBank/DDBJ whole genome shotgun (WGS) entry which is preliminary data.</text>
</comment>
<feature type="compositionally biased region" description="Acidic residues" evidence="5">
    <location>
        <begin position="460"/>
        <end position="479"/>
    </location>
</feature>
<dbReference type="InterPro" id="IPR003169">
    <property type="entry name" value="GYF"/>
</dbReference>
<dbReference type="PANTHER" id="PTHR12756:SF45">
    <property type="entry name" value="CYTOSOLIC CARBOXYPEPTIDASE NNA1"/>
    <property type="match status" value="1"/>
</dbReference>
<dbReference type="InterPro" id="IPR035445">
    <property type="entry name" value="GYF-like_dom_sf"/>
</dbReference>
<dbReference type="SMART" id="SM00320">
    <property type="entry name" value="WD40"/>
    <property type="match status" value="2"/>
</dbReference>
<feature type="compositionally biased region" description="Low complexity" evidence="5">
    <location>
        <begin position="2450"/>
        <end position="2466"/>
    </location>
</feature>
<dbReference type="Gene3D" id="2.130.10.10">
    <property type="entry name" value="YVTN repeat-like/Quinoprotein amine dehydrogenase"/>
    <property type="match status" value="1"/>
</dbReference>
<feature type="compositionally biased region" description="Acidic residues" evidence="5">
    <location>
        <begin position="434"/>
        <end position="451"/>
    </location>
</feature>
<accession>A0A813C959</accession>
<dbReference type="PROSITE" id="PS52035">
    <property type="entry name" value="PEPTIDASE_M14"/>
    <property type="match status" value="1"/>
</dbReference>
<dbReference type="Gene3D" id="3.30.1490.40">
    <property type="match status" value="1"/>
</dbReference>
<feature type="repeat" description="WD" evidence="3">
    <location>
        <begin position="70"/>
        <end position="109"/>
    </location>
</feature>
<dbReference type="InterPro" id="IPR000834">
    <property type="entry name" value="Peptidase_M14"/>
</dbReference>
<dbReference type="PROSITE" id="PS50082">
    <property type="entry name" value="WD_REPEATS_2"/>
    <property type="match status" value="1"/>
</dbReference>
<dbReference type="InterPro" id="IPR001680">
    <property type="entry name" value="WD40_rpt"/>
</dbReference>
<evidence type="ECO:0000256" key="5">
    <source>
        <dbReference type="SAM" id="MobiDB-lite"/>
    </source>
</evidence>
<dbReference type="InterPro" id="IPR040626">
    <property type="entry name" value="Pepdidase_M14_N"/>
</dbReference>
<feature type="domain" description="PH" evidence="6">
    <location>
        <begin position="1589"/>
        <end position="1685"/>
    </location>
</feature>
<evidence type="ECO:0000259" key="6">
    <source>
        <dbReference type="PROSITE" id="PS50003"/>
    </source>
</evidence>
<keyword evidence="3" id="KW-0853">WD repeat</keyword>
<dbReference type="InterPro" id="IPR050821">
    <property type="entry name" value="Cytosolic_carboxypeptidase"/>
</dbReference>
<feature type="region of interest" description="Disordered" evidence="5">
    <location>
        <begin position="423"/>
        <end position="479"/>
    </location>
</feature>
<dbReference type="Pfam" id="PF02213">
    <property type="entry name" value="GYF"/>
    <property type="match status" value="1"/>
</dbReference>
<proteinExistence type="inferred from homology"/>
<feature type="compositionally biased region" description="Basic and acidic residues" evidence="5">
    <location>
        <begin position="1122"/>
        <end position="1151"/>
    </location>
</feature>
<gene>
    <name evidence="9" type="primary">AGBL3</name>
    <name evidence="9" type="ORF">SNEC2469_LOCUS34307</name>
</gene>
<feature type="compositionally biased region" description="Basic and acidic residues" evidence="5">
    <location>
        <begin position="287"/>
        <end position="298"/>
    </location>
</feature>
<evidence type="ECO:0000259" key="7">
    <source>
        <dbReference type="PROSITE" id="PS50829"/>
    </source>
</evidence>
<dbReference type="GO" id="GO:0006508">
    <property type="term" value="P:proteolysis"/>
    <property type="evidence" value="ECO:0007669"/>
    <property type="project" value="InterPro"/>
</dbReference>
<evidence type="ECO:0000313" key="9">
    <source>
        <dbReference type="EMBL" id="CAE7941515.1"/>
    </source>
</evidence>
<dbReference type="GO" id="GO:0008270">
    <property type="term" value="F:zinc ion binding"/>
    <property type="evidence" value="ECO:0007669"/>
    <property type="project" value="InterPro"/>
</dbReference>
<dbReference type="Pfam" id="PF00169">
    <property type="entry name" value="PH"/>
    <property type="match status" value="1"/>
</dbReference>
<evidence type="ECO:0000256" key="3">
    <source>
        <dbReference type="PROSITE-ProRule" id="PRU00221"/>
    </source>
</evidence>
<evidence type="ECO:0000313" key="10">
    <source>
        <dbReference type="Proteomes" id="UP000601435"/>
    </source>
</evidence>
<dbReference type="EMBL" id="CAJNJA010094141">
    <property type="protein sequence ID" value="CAE7941515.1"/>
    <property type="molecule type" value="Genomic_DNA"/>
</dbReference>
<dbReference type="Proteomes" id="UP000601435">
    <property type="component" value="Unassembled WGS sequence"/>
</dbReference>
<dbReference type="PROSITE" id="PS50003">
    <property type="entry name" value="PH_DOMAIN"/>
    <property type="match status" value="1"/>
</dbReference>
<organism evidence="9 10">
    <name type="scientific">Symbiodinium necroappetens</name>
    <dbReference type="NCBI Taxonomy" id="1628268"/>
    <lineage>
        <taxon>Eukaryota</taxon>
        <taxon>Sar</taxon>
        <taxon>Alveolata</taxon>
        <taxon>Dinophyceae</taxon>
        <taxon>Suessiales</taxon>
        <taxon>Symbiodiniaceae</taxon>
        <taxon>Symbiodinium</taxon>
    </lineage>
</organism>
<feature type="compositionally biased region" description="Acidic residues" evidence="5">
    <location>
        <begin position="307"/>
        <end position="320"/>
    </location>
</feature>
<feature type="compositionally biased region" description="Basic and acidic residues" evidence="5">
    <location>
        <begin position="1204"/>
        <end position="1222"/>
    </location>
</feature>
<keyword evidence="10" id="KW-1185">Reference proteome</keyword>
<dbReference type="Pfam" id="PF18027">
    <property type="entry name" value="Pepdidase_M14_N"/>
    <property type="match status" value="1"/>
</dbReference>
<dbReference type="Gene3D" id="2.60.40.3120">
    <property type="match status" value="1"/>
</dbReference>
<dbReference type="GO" id="GO:0004181">
    <property type="term" value="F:metallocarboxypeptidase activity"/>
    <property type="evidence" value="ECO:0007669"/>
    <property type="project" value="InterPro"/>
</dbReference>
<dbReference type="InterPro" id="IPR015943">
    <property type="entry name" value="WD40/YVTN_repeat-like_dom_sf"/>
</dbReference>
<feature type="compositionally biased region" description="Basic residues" evidence="5">
    <location>
        <begin position="263"/>
        <end position="283"/>
    </location>
</feature>
<dbReference type="SUPFAM" id="SSF50978">
    <property type="entry name" value="WD40 repeat-like"/>
    <property type="match status" value="1"/>
</dbReference>
<dbReference type="InterPro" id="IPR012952">
    <property type="entry name" value="BING4_C_dom"/>
</dbReference>
<protein>
    <submittedName>
        <fullName evidence="9">AGBL3 protein</fullName>
    </submittedName>
</protein>
<dbReference type="SMART" id="SM00233">
    <property type="entry name" value="PH"/>
    <property type="match status" value="2"/>
</dbReference>
<dbReference type="Pfam" id="PF08149">
    <property type="entry name" value="BING4CT"/>
    <property type="match status" value="1"/>
</dbReference>
<feature type="active site" description="Proton donor/acceptor" evidence="4">
    <location>
        <position position="1024"/>
    </location>
</feature>
<feature type="region of interest" description="Disordered" evidence="5">
    <location>
        <begin position="1100"/>
        <end position="1258"/>
    </location>
</feature>
<dbReference type="OrthoDB" id="431060at2759"/>
<dbReference type="Pfam" id="PF00246">
    <property type="entry name" value="Peptidase_M14"/>
    <property type="match status" value="1"/>
</dbReference>
<dbReference type="SUPFAM" id="SSF53187">
    <property type="entry name" value="Zn-dependent exopeptidases"/>
    <property type="match status" value="1"/>
</dbReference>
<name>A0A813C959_9DINO</name>
<feature type="domain" description="Peptidase M14" evidence="8">
    <location>
        <begin position="793"/>
        <end position="1060"/>
    </location>
</feature>
<dbReference type="PROSITE" id="PS50829">
    <property type="entry name" value="GYF"/>
    <property type="match status" value="1"/>
</dbReference>